<organism evidence="3 4">
    <name type="scientific">Paenibacillus mendelii</name>
    <dbReference type="NCBI Taxonomy" id="206163"/>
    <lineage>
        <taxon>Bacteria</taxon>
        <taxon>Bacillati</taxon>
        <taxon>Bacillota</taxon>
        <taxon>Bacilli</taxon>
        <taxon>Bacillales</taxon>
        <taxon>Paenibacillaceae</taxon>
        <taxon>Paenibacillus</taxon>
    </lineage>
</organism>
<dbReference type="EMBL" id="JBHLVF010000006">
    <property type="protein sequence ID" value="MFC0390306.1"/>
    <property type="molecule type" value="Genomic_DNA"/>
</dbReference>
<dbReference type="Gene3D" id="2.60.120.10">
    <property type="entry name" value="Jelly Rolls"/>
    <property type="match status" value="1"/>
</dbReference>
<dbReference type="Proteomes" id="UP001589818">
    <property type="component" value="Unassembled WGS sequence"/>
</dbReference>
<evidence type="ECO:0000313" key="3">
    <source>
        <dbReference type="EMBL" id="MFC0390306.1"/>
    </source>
</evidence>
<dbReference type="Pfam" id="PF07883">
    <property type="entry name" value="Cupin_2"/>
    <property type="match status" value="1"/>
</dbReference>
<sequence>MSKCTFIKASEVKPFIVDEIYSSRMLLDRTNSDSQSVQINLGTFAPGGKQEDHSHSPEFNNDEIYLILKGEGRLRLDGQEYDVSPGDIAYIPAGSMHALANKSETEELVIYTVWTRQPEKGANPVYDQRLEAWGKSYKTIHEE</sequence>
<evidence type="ECO:0000256" key="1">
    <source>
        <dbReference type="ARBA" id="ARBA00022723"/>
    </source>
</evidence>
<dbReference type="InterPro" id="IPR011051">
    <property type="entry name" value="RmlC_Cupin_sf"/>
</dbReference>
<accession>A0ABV6J364</accession>
<proteinExistence type="predicted"/>
<dbReference type="PANTHER" id="PTHR35848:SF6">
    <property type="entry name" value="CUPIN TYPE-2 DOMAIN-CONTAINING PROTEIN"/>
    <property type="match status" value="1"/>
</dbReference>
<keyword evidence="4" id="KW-1185">Reference proteome</keyword>
<comment type="caution">
    <text evidence="3">The sequence shown here is derived from an EMBL/GenBank/DDBJ whole genome shotgun (WGS) entry which is preliminary data.</text>
</comment>
<protein>
    <submittedName>
        <fullName evidence="3">Cupin domain-containing protein</fullName>
    </submittedName>
</protein>
<dbReference type="SUPFAM" id="SSF51182">
    <property type="entry name" value="RmlC-like cupins"/>
    <property type="match status" value="1"/>
</dbReference>
<dbReference type="PANTHER" id="PTHR35848">
    <property type="entry name" value="OXALATE-BINDING PROTEIN"/>
    <property type="match status" value="1"/>
</dbReference>
<evidence type="ECO:0000259" key="2">
    <source>
        <dbReference type="Pfam" id="PF07883"/>
    </source>
</evidence>
<gene>
    <name evidence="3" type="ORF">ACFFJ8_02835</name>
</gene>
<evidence type="ECO:0000313" key="4">
    <source>
        <dbReference type="Proteomes" id="UP001589818"/>
    </source>
</evidence>
<name>A0ABV6J364_9BACL</name>
<dbReference type="InterPro" id="IPR014710">
    <property type="entry name" value="RmlC-like_jellyroll"/>
</dbReference>
<dbReference type="InterPro" id="IPR013096">
    <property type="entry name" value="Cupin_2"/>
</dbReference>
<dbReference type="RefSeq" id="WP_204819198.1">
    <property type="nucleotide sequence ID" value="NZ_JANHOF010000003.1"/>
</dbReference>
<feature type="domain" description="Cupin type-2" evidence="2">
    <location>
        <begin position="42"/>
        <end position="113"/>
    </location>
</feature>
<reference evidence="3 4" key="1">
    <citation type="submission" date="2024-09" db="EMBL/GenBank/DDBJ databases">
        <authorList>
            <person name="Sun Q."/>
            <person name="Mori K."/>
        </authorList>
    </citation>
    <scope>NUCLEOTIDE SEQUENCE [LARGE SCALE GENOMIC DNA]</scope>
    <source>
        <strain evidence="3 4">CCM 4839</strain>
    </source>
</reference>
<keyword evidence="1" id="KW-0479">Metal-binding</keyword>
<dbReference type="InterPro" id="IPR051610">
    <property type="entry name" value="GPI/OXD"/>
</dbReference>